<feature type="compositionally biased region" description="Basic and acidic residues" evidence="1">
    <location>
        <begin position="52"/>
        <end position="75"/>
    </location>
</feature>
<name>A0AAD4MHZ1_9BILA</name>
<comment type="caution">
    <text evidence="2">The sequence shown here is derived from an EMBL/GenBank/DDBJ whole genome shotgun (WGS) entry which is preliminary data.</text>
</comment>
<organism evidence="2 3">
    <name type="scientific">Ditylenchus destructor</name>
    <dbReference type="NCBI Taxonomy" id="166010"/>
    <lineage>
        <taxon>Eukaryota</taxon>
        <taxon>Metazoa</taxon>
        <taxon>Ecdysozoa</taxon>
        <taxon>Nematoda</taxon>
        <taxon>Chromadorea</taxon>
        <taxon>Rhabditida</taxon>
        <taxon>Tylenchina</taxon>
        <taxon>Tylenchomorpha</taxon>
        <taxon>Sphaerularioidea</taxon>
        <taxon>Anguinidae</taxon>
        <taxon>Anguininae</taxon>
        <taxon>Ditylenchus</taxon>
    </lineage>
</organism>
<proteinExistence type="predicted"/>
<feature type="region of interest" description="Disordered" evidence="1">
    <location>
        <begin position="145"/>
        <end position="227"/>
    </location>
</feature>
<dbReference type="EMBL" id="JAKKPZ010000701">
    <property type="protein sequence ID" value="KAI1692898.1"/>
    <property type="molecule type" value="Genomic_DNA"/>
</dbReference>
<evidence type="ECO:0000313" key="3">
    <source>
        <dbReference type="Proteomes" id="UP001201812"/>
    </source>
</evidence>
<feature type="compositionally biased region" description="Basic and acidic residues" evidence="1">
    <location>
        <begin position="88"/>
        <end position="100"/>
    </location>
</feature>
<keyword evidence="3" id="KW-1185">Reference proteome</keyword>
<sequence>MRSLNAVGRKGTATMRDGEQADAEQTGSRLGADRHQQAGEDEQVAEGLHAPVGREDRAVAGEPQDQRDHADRDGGDDAALEQAGIIPARDDDRRDREQHEQQQCFDSQLGTQGEGEEDGESQRLPYPVPFIGRVDRKIRARRRPVAIGEQRQHQPLARGDTRVLLVVEGKPGEDSERHRHRRDREGVEQEIAHPLGRDDVDIDIRQDEQERPAEAKAEDRRQERDKG</sequence>
<gene>
    <name evidence="2" type="ORF">DdX_20967</name>
</gene>
<dbReference type="Proteomes" id="UP001201812">
    <property type="component" value="Unassembled WGS sequence"/>
</dbReference>
<feature type="compositionally biased region" description="Basic and acidic residues" evidence="1">
    <location>
        <begin position="170"/>
        <end position="227"/>
    </location>
</feature>
<dbReference type="AlphaFoldDB" id="A0AAD4MHZ1"/>
<feature type="region of interest" description="Disordered" evidence="1">
    <location>
        <begin position="1"/>
        <end position="129"/>
    </location>
</feature>
<protein>
    <submittedName>
        <fullName evidence="2">Uncharacterized protein</fullName>
    </submittedName>
</protein>
<evidence type="ECO:0000313" key="2">
    <source>
        <dbReference type="EMBL" id="KAI1692898.1"/>
    </source>
</evidence>
<accession>A0AAD4MHZ1</accession>
<reference evidence="2" key="1">
    <citation type="submission" date="2022-01" db="EMBL/GenBank/DDBJ databases">
        <title>Genome Sequence Resource for Two Populations of Ditylenchus destructor, the Migratory Endoparasitic Phytonematode.</title>
        <authorList>
            <person name="Zhang H."/>
            <person name="Lin R."/>
            <person name="Xie B."/>
        </authorList>
    </citation>
    <scope>NUCLEOTIDE SEQUENCE</scope>
    <source>
        <strain evidence="2">BazhouSP</strain>
    </source>
</reference>
<evidence type="ECO:0000256" key="1">
    <source>
        <dbReference type="SAM" id="MobiDB-lite"/>
    </source>
</evidence>